<evidence type="ECO:0000256" key="3">
    <source>
        <dbReference type="ARBA" id="ARBA00023242"/>
    </source>
</evidence>
<evidence type="ECO:0000256" key="2">
    <source>
        <dbReference type="ARBA" id="ARBA00023125"/>
    </source>
</evidence>
<name>A0A8C2TH11_COTJA</name>
<dbReference type="InterPro" id="IPR001766">
    <property type="entry name" value="Fork_head_dom"/>
</dbReference>
<dbReference type="PROSITE" id="PS00658">
    <property type="entry name" value="FORK_HEAD_2"/>
    <property type="match status" value="1"/>
</dbReference>
<feature type="DNA-binding region" description="Fork-head" evidence="5">
    <location>
        <begin position="70"/>
        <end position="164"/>
    </location>
</feature>
<dbReference type="GO" id="GO:0030154">
    <property type="term" value="P:cell differentiation"/>
    <property type="evidence" value="ECO:0007669"/>
    <property type="project" value="TreeGrafter"/>
</dbReference>
<organism evidence="8 9">
    <name type="scientific">Coturnix japonica</name>
    <name type="common">Japanese quail</name>
    <name type="synonym">Coturnix coturnix japonica</name>
    <dbReference type="NCBI Taxonomy" id="93934"/>
    <lineage>
        <taxon>Eukaryota</taxon>
        <taxon>Metazoa</taxon>
        <taxon>Chordata</taxon>
        <taxon>Craniata</taxon>
        <taxon>Vertebrata</taxon>
        <taxon>Euteleostomi</taxon>
        <taxon>Archelosauria</taxon>
        <taxon>Archosauria</taxon>
        <taxon>Dinosauria</taxon>
        <taxon>Saurischia</taxon>
        <taxon>Theropoda</taxon>
        <taxon>Coelurosauria</taxon>
        <taxon>Aves</taxon>
        <taxon>Neognathae</taxon>
        <taxon>Galloanserae</taxon>
        <taxon>Galliformes</taxon>
        <taxon>Phasianidae</taxon>
        <taxon>Perdicinae</taxon>
        <taxon>Coturnix</taxon>
    </lineage>
</organism>
<dbReference type="SUPFAM" id="SSF46785">
    <property type="entry name" value="Winged helix' DNA-binding domain"/>
    <property type="match status" value="1"/>
</dbReference>
<sequence>MCLWSDELGSLCCAHPPTQEECLYGGQLRTRLSISPSLPHGPGCSGAEPECSRAMGDEAQLPSGSPAPQKPPYTYAALIAMAIRASPEQRLPLSGIYSYISGRFPYYRRGSKGWQNSIRHNLSLNPCFLRLPRRSGAPHRGGEWALDPVLQDAFPGCHHRHRRRSNLPPPTLPGCPCGARPALPRGCRCSELPAWSSPCCPGTQQALLTWSPTCFTGCQRAPPAWSLPCCPESPQALPAWSPMPSPALPNGSSASPALQPDWPLLSVALTAQSPPEPGSRRPLAASRAPVLP</sequence>
<dbReference type="SMART" id="SM00339">
    <property type="entry name" value="FH"/>
    <property type="match status" value="1"/>
</dbReference>
<keyword evidence="3 5" id="KW-0539">Nucleus</keyword>
<evidence type="ECO:0000256" key="4">
    <source>
        <dbReference type="ARBA" id="ARBA00034868"/>
    </source>
</evidence>
<dbReference type="InterPro" id="IPR036388">
    <property type="entry name" value="WH-like_DNA-bd_sf"/>
</dbReference>
<dbReference type="GO" id="GO:0009653">
    <property type="term" value="P:anatomical structure morphogenesis"/>
    <property type="evidence" value="ECO:0007669"/>
    <property type="project" value="TreeGrafter"/>
</dbReference>
<evidence type="ECO:0000313" key="8">
    <source>
        <dbReference type="Ensembl" id="ENSCJPP00005013565.1"/>
    </source>
</evidence>
<dbReference type="GO" id="GO:0000981">
    <property type="term" value="F:DNA-binding transcription factor activity, RNA polymerase II-specific"/>
    <property type="evidence" value="ECO:0007669"/>
    <property type="project" value="TreeGrafter"/>
</dbReference>
<reference evidence="8" key="1">
    <citation type="submission" date="2015-11" db="EMBL/GenBank/DDBJ databases">
        <authorList>
            <consortium name="International Coturnix japonica Genome Analysis Consortium"/>
            <person name="Warren W."/>
            <person name="Burt D.W."/>
            <person name="Antin P.B."/>
            <person name="Lanford R."/>
            <person name="Gros J."/>
            <person name="Wilson R.K."/>
        </authorList>
    </citation>
    <scope>NUCLEOTIDE SEQUENCE [LARGE SCALE GENOMIC DNA]</scope>
</reference>
<dbReference type="AlphaFoldDB" id="A0A8C2TH11"/>
<dbReference type="FunFam" id="1.10.10.10:FF:000135">
    <property type="entry name" value="forkhead box protein G1"/>
    <property type="match status" value="1"/>
</dbReference>
<dbReference type="InterPro" id="IPR036390">
    <property type="entry name" value="WH_DNA-bd_sf"/>
</dbReference>
<dbReference type="PRINTS" id="PR00053">
    <property type="entry name" value="FORKHEAD"/>
</dbReference>
<dbReference type="PANTHER" id="PTHR11829:SF411">
    <property type="entry name" value="FORKHEAD BOX PROTEIN L2"/>
    <property type="match status" value="1"/>
</dbReference>
<dbReference type="Pfam" id="PF00250">
    <property type="entry name" value="Forkhead"/>
    <property type="match status" value="1"/>
</dbReference>
<keyword evidence="2 5" id="KW-0238">DNA-binding</keyword>
<reference evidence="8" key="3">
    <citation type="submission" date="2025-09" db="UniProtKB">
        <authorList>
            <consortium name="Ensembl"/>
        </authorList>
    </citation>
    <scope>IDENTIFICATION</scope>
</reference>
<evidence type="ECO:0000259" key="7">
    <source>
        <dbReference type="PROSITE" id="PS50039"/>
    </source>
</evidence>
<dbReference type="Proteomes" id="UP000694412">
    <property type="component" value="Chromosome 21"/>
</dbReference>
<dbReference type="InterPro" id="IPR050211">
    <property type="entry name" value="FOX_domain-containing"/>
</dbReference>
<evidence type="ECO:0000256" key="6">
    <source>
        <dbReference type="SAM" id="MobiDB-lite"/>
    </source>
</evidence>
<accession>A0A8C2TH11</accession>
<feature type="region of interest" description="Disordered" evidence="6">
    <location>
        <begin position="265"/>
        <end position="292"/>
    </location>
</feature>
<evidence type="ECO:0000256" key="1">
    <source>
        <dbReference type="ARBA" id="ARBA00004123"/>
    </source>
</evidence>
<comment type="subcellular location">
    <subcellularLocation>
        <location evidence="1 5">Nucleus</location>
    </subcellularLocation>
</comment>
<protein>
    <recommendedName>
        <fullName evidence="4">Forkhead box protein G1</fullName>
    </recommendedName>
</protein>
<dbReference type="Ensembl" id="ENSCJPT00005019463.1">
    <property type="protein sequence ID" value="ENSCJPP00005013565.1"/>
    <property type="gene ID" value="ENSCJPG00005011433.1"/>
</dbReference>
<dbReference type="GO" id="GO:0000978">
    <property type="term" value="F:RNA polymerase II cis-regulatory region sequence-specific DNA binding"/>
    <property type="evidence" value="ECO:0007669"/>
    <property type="project" value="TreeGrafter"/>
</dbReference>
<dbReference type="Gene3D" id="1.10.10.10">
    <property type="entry name" value="Winged helix-like DNA-binding domain superfamily/Winged helix DNA-binding domain"/>
    <property type="match status" value="1"/>
</dbReference>
<dbReference type="PROSITE" id="PS50039">
    <property type="entry name" value="FORK_HEAD_3"/>
    <property type="match status" value="1"/>
</dbReference>
<dbReference type="PANTHER" id="PTHR11829">
    <property type="entry name" value="FORKHEAD BOX PROTEIN"/>
    <property type="match status" value="1"/>
</dbReference>
<feature type="domain" description="Fork-head" evidence="7">
    <location>
        <begin position="70"/>
        <end position="164"/>
    </location>
</feature>
<evidence type="ECO:0000256" key="5">
    <source>
        <dbReference type="PROSITE-ProRule" id="PRU00089"/>
    </source>
</evidence>
<dbReference type="InterPro" id="IPR030456">
    <property type="entry name" value="TF_fork_head_CS_2"/>
</dbReference>
<dbReference type="PROSITE" id="PS50007">
    <property type="entry name" value="PIPLC_X_DOMAIN"/>
    <property type="match status" value="1"/>
</dbReference>
<evidence type="ECO:0000313" key="9">
    <source>
        <dbReference type="Proteomes" id="UP000694412"/>
    </source>
</evidence>
<proteinExistence type="predicted"/>
<dbReference type="GeneTree" id="ENSGT00940000162075"/>
<dbReference type="GO" id="GO:0005634">
    <property type="term" value="C:nucleus"/>
    <property type="evidence" value="ECO:0007669"/>
    <property type="project" value="UniProtKB-SubCell"/>
</dbReference>
<keyword evidence="9" id="KW-1185">Reference proteome</keyword>
<reference evidence="8" key="2">
    <citation type="submission" date="2025-08" db="UniProtKB">
        <authorList>
            <consortium name="Ensembl"/>
        </authorList>
    </citation>
    <scope>IDENTIFICATION</scope>
</reference>